<evidence type="ECO:0000313" key="10">
    <source>
        <dbReference type="Proteomes" id="UP000253426"/>
    </source>
</evidence>
<dbReference type="GO" id="GO:0022857">
    <property type="term" value="F:transmembrane transporter activity"/>
    <property type="evidence" value="ECO:0007669"/>
    <property type="project" value="InterPro"/>
</dbReference>
<evidence type="ECO:0000256" key="4">
    <source>
        <dbReference type="ARBA" id="ARBA00022692"/>
    </source>
</evidence>
<gene>
    <name evidence="9" type="ORF">DES53_11422</name>
</gene>
<organism evidence="9 10">
    <name type="scientific">Roseimicrobium gellanilyticum</name>
    <dbReference type="NCBI Taxonomy" id="748857"/>
    <lineage>
        <taxon>Bacteria</taxon>
        <taxon>Pseudomonadati</taxon>
        <taxon>Verrucomicrobiota</taxon>
        <taxon>Verrucomicrobiia</taxon>
        <taxon>Verrucomicrobiales</taxon>
        <taxon>Verrucomicrobiaceae</taxon>
        <taxon>Roseimicrobium</taxon>
    </lineage>
</organism>
<comment type="similarity">
    <text evidence="2 7">Belongs to the ExbD/TolR family.</text>
</comment>
<dbReference type="Pfam" id="PF02472">
    <property type="entry name" value="ExbD"/>
    <property type="match status" value="1"/>
</dbReference>
<dbReference type="AlphaFoldDB" id="A0A366H8C3"/>
<keyword evidence="4 7" id="KW-0812">Transmembrane</keyword>
<dbReference type="InterPro" id="IPR003400">
    <property type="entry name" value="ExbD"/>
</dbReference>
<dbReference type="Proteomes" id="UP000253426">
    <property type="component" value="Unassembled WGS sequence"/>
</dbReference>
<dbReference type="OrthoDB" id="192673at2"/>
<comment type="subcellular location">
    <subcellularLocation>
        <location evidence="1">Cell membrane</location>
        <topology evidence="1">Single-pass membrane protein</topology>
    </subcellularLocation>
    <subcellularLocation>
        <location evidence="7">Cell membrane</location>
        <topology evidence="7">Single-pass type II membrane protein</topology>
    </subcellularLocation>
</comment>
<dbReference type="GO" id="GO:0005886">
    <property type="term" value="C:plasma membrane"/>
    <property type="evidence" value="ECO:0007669"/>
    <property type="project" value="UniProtKB-SubCell"/>
</dbReference>
<comment type="caution">
    <text evidence="9">The sequence shown here is derived from an EMBL/GenBank/DDBJ whole genome shotgun (WGS) entry which is preliminary data.</text>
</comment>
<keyword evidence="10" id="KW-1185">Reference proteome</keyword>
<dbReference type="Gene3D" id="3.30.420.270">
    <property type="match status" value="1"/>
</dbReference>
<proteinExistence type="inferred from homology"/>
<dbReference type="EMBL" id="QNRR01000014">
    <property type="protein sequence ID" value="RBP37284.1"/>
    <property type="molecule type" value="Genomic_DNA"/>
</dbReference>
<feature type="transmembrane region" description="Helical" evidence="8">
    <location>
        <begin position="13"/>
        <end position="35"/>
    </location>
</feature>
<evidence type="ECO:0000256" key="2">
    <source>
        <dbReference type="ARBA" id="ARBA00005811"/>
    </source>
</evidence>
<sequence>MKSSAISSEPVNVGFQIAPMIDVVFVIMLFFMVMANSVKMERHLSFGLPAPGPIVGERPALPPTELDVVIAEDGMVMMNEEQYDAVGQKAMPLFTAALQRISADAVARGDKVLVTIRAEEQASYERIIDVMNAMSKAKLANVTFAVGEE</sequence>
<dbReference type="GO" id="GO:0015031">
    <property type="term" value="P:protein transport"/>
    <property type="evidence" value="ECO:0007669"/>
    <property type="project" value="UniProtKB-KW"/>
</dbReference>
<accession>A0A366H8C3</accession>
<keyword evidence="6 8" id="KW-0472">Membrane</keyword>
<keyword evidence="7" id="KW-0813">Transport</keyword>
<evidence type="ECO:0000256" key="7">
    <source>
        <dbReference type="RuleBase" id="RU003879"/>
    </source>
</evidence>
<keyword evidence="7" id="KW-0653">Protein transport</keyword>
<dbReference type="RefSeq" id="WP_113961515.1">
    <property type="nucleotide sequence ID" value="NZ_QNRR01000014.1"/>
</dbReference>
<dbReference type="PANTHER" id="PTHR30558">
    <property type="entry name" value="EXBD MEMBRANE COMPONENT OF PMF-DRIVEN MACROMOLECULE IMPORT SYSTEM"/>
    <property type="match status" value="1"/>
</dbReference>
<evidence type="ECO:0000256" key="8">
    <source>
        <dbReference type="SAM" id="Phobius"/>
    </source>
</evidence>
<evidence type="ECO:0000256" key="6">
    <source>
        <dbReference type="ARBA" id="ARBA00023136"/>
    </source>
</evidence>
<evidence type="ECO:0000313" key="9">
    <source>
        <dbReference type="EMBL" id="RBP37284.1"/>
    </source>
</evidence>
<keyword evidence="5 8" id="KW-1133">Transmembrane helix</keyword>
<evidence type="ECO:0000256" key="3">
    <source>
        <dbReference type="ARBA" id="ARBA00022475"/>
    </source>
</evidence>
<name>A0A366H8C3_9BACT</name>
<reference evidence="9 10" key="1">
    <citation type="submission" date="2018-06" db="EMBL/GenBank/DDBJ databases">
        <title>Genomic Encyclopedia of Type Strains, Phase IV (KMG-IV): sequencing the most valuable type-strain genomes for metagenomic binning, comparative biology and taxonomic classification.</title>
        <authorList>
            <person name="Goeker M."/>
        </authorList>
    </citation>
    <scope>NUCLEOTIDE SEQUENCE [LARGE SCALE GENOMIC DNA]</scope>
    <source>
        <strain evidence="9 10">DSM 25532</strain>
    </source>
</reference>
<evidence type="ECO:0000256" key="5">
    <source>
        <dbReference type="ARBA" id="ARBA00022989"/>
    </source>
</evidence>
<keyword evidence="3" id="KW-1003">Cell membrane</keyword>
<protein>
    <submittedName>
        <fullName evidence="9">Outer membrane transport energization protein ExbD</fullName>
    </submittedName>
</protein>
<evidence type="ECO:0000256" key="1">
    <source>
        <dbReference type="ARBA" id="ARBA00004162"/>
    </source>
</evidence>